<name>A0A1F4UXJ9_UNCKA</name>
<proteinExistence type="predicted"/>
<comment type="caution">
    <text evidence="1">The sequence shown here is derived from an EMBL/GenBank/DDBJ whole genome shotgun (WGS) entry which is preliminary data.</text>
</comment>
<evidence type="ECO:0000313" key="2">
    <source>
        <dbReference type="Proteomes" id="UP000177371"/>
    </source>
</evidence>
<dbReference type="STRING" id="1802610.A2W32_04965"/>
<dbReference type="EMBL" id="MEUT01000046">
    <property type="protein sequence ID" value="OGC49658.1"/>
    <property type="molecule type" value="Genomic_DNA"/>
</dbReference>
<reference evidence="1 2" key="1">
    <citation type="journal article" date="2016" name="Nat. Commun.">
        <title>Thousands of microbial genomes shed light on interconnected biogeochemical processes in an aquifer system.</title>
        <authorList>
            <person name="Anantharaman K."/>
            <person name="Brown C.T."/>
            <person name="Hug L.A."/>
            <person name="Sharon I."/>
            <person name="Castelle C.J."/>
            <person name="Probst A.J."/>
            <person name="Thomas B.C."/>
            <person name="Singh A."/>
            <person name="Wilkins M.J."/>
            <person name="Karaoz U."/>
            <person name="Brodie E.L."/>
            <person name="Williams K.H."/>
            <person name="Hubbard S.S."/>
            <person name="Banfield J.F."/>
        </authorList>
    </citation>
    <scope>NUCLEOTIDE SEQUENCE [LARGE SCALE GENOMIC DNA]</scope>
</reference>
<dbReference type="Proteomes" id="UP000177371">
    <property type="component" value="Unassembled WGS sequence"/>
</dbReference>
<dbReference type="AlphaFoldDB" id="A0A1F4UXJ9"/>
<evidence type="ECO:0000313" key="1">
    <source>
        <dbReference type="EMBL" id="OGC49658.1"/>
    </source>
</evidence>
<organism evidence="1 2">
    <name type="scientific">candidate division WWE3 bacterium RBG_16_37_10</name>
    <dbReference type="NCBI Taxonomy" id="1802610"/>
    <lineage>
        <taxon>Bacteria</taxon>
        <taxon>Katanobacteria</taxon>
    </lineage>
</organism>
<protein>
    <submittedName>
        <fullName evidence="1">Uncharacterized protein</fullName>
    </submittedName>
</protein>
<sequence>MITKVKVDELVNFLNLEIKRKLEGKLDSAYIVGSYTQGKISLVRPDINWLLVHKNPIQDETRWELGEILTEAIDKFINDFVVRPELRPFKFSYPIKRGEDVFVNVSIVTNASSPDEFKHINNFIPGYVFEGFKSTRSLIFGEDTLKDIDFQVTKKSVHDDAVNKLVSHKIQLDRVPLVYHMKKDTDLIFNESLSHGKNLLYYGVELLMSDEELENKKYIDIFSNSDLIIDFYKNRLPDTLNYVKEIVSSKANFDAWKGNPKKARGLYLTVSAFSKLLFRII</sequence>
<gene>
    <name evidence="1" type="ORF">A2W32_04965</name>
</gene>
<accession>A0A1F4UXJ9</accession>